<dbReference type="InterPro" id="IPR057244">
    <property type="entry name" value="GAIN_B"/>
</dbReference>
<feature type="domain" description="G-protein coupled receptors family 2 profile 2" evidence="8">
    <location>
        <begin position="456"/>
        <end position="737"/>
    </location>
</feature>
<dbReference type="GO" id="GO:0016020">
    <property type="term" value="C:membrane"/>
    <property type="evidence" value="ECO:0007669"/>
    <property type="project" value="UniProtKB-SubCell"/>
</dbReference>
<dbReference type="OrthoDB" id="1100386at2759"/>
<dbReference type="InterPro" id="IPR046338">
    <property type="entry name" value="GAIN_dom_sf"/>
</dbReference>
<evidence type="ECO:0000313" key="10">
    <source>
        <dbReference type="EMBL" id="NXV77097.1"/>
    </source>
</evidence>
<dbReference type="CDD" id="cd15257">
    <property type="entry name" value="7tmB2_GPR128"/>
    <property type="match status" value="1"/>
</dbReference>
<dbReference type="Gene3D" id="2.10.25.10">
    <property type="entry name" value="Laminin"/>
    <property type="match status" value="1"/>
</dbReference>
<dbReference type="GO" id="GO:0007166">
    <property type="term" value="P:cell surface receptor signaling pathway"/>
    <property type="evidence" value="ECO:0007669"/>
    <property type="project" value="InterPro"/>
</dbReference>
<feature type="transmembrane region" description="Helical" evidence="6">
    <location>
        <begin position="698"/>
        <end position="717"/>
    </location>
</feature>
<dbReference type="InterPro" id="IPR047938">
    <property type="entry name" value="GPR128_7tmB2"/>
</dbReference>
<keyword evidence="5" id="KW-1015">Disulfide bond</keyword>
<keyword evidence="3 6" id="KW-1133">Transmembrane helix</keyword>
<evidence type="ECO:0000256" key="3">
    <source>
        <dbReference type="ARBA" id="ARBA00022989"/>
    </source>
</evidence>
<dbReference type="InterPro" id="IPR017981">
    <property type="entry name" value="GPCR_2-like_7TM"/>
</dbReference>
<dbReference type="Pfam" id="PF22257">
    <property type="entry name" value="GPR128_N"/>
    <property type="match status" value="1"/>
</dbReference>
<dbReference type="InterPro" id="IPR017452">
    <property type="entry name" value="GPCR_Rhodpsn_7TM"/>
</dbReference>
<comment type="subcellular location">
    <subcellularLocation>
        <location evidence="1">Membrane</location>
        <topology evidence="1">Multi-pass membrane protein</topology>
    </subcellularLocation>
</comment>
<dbReference type="InterPro" id="IPR000832">
    <property type="entry name" value="GPCR_2_secretin-like"/>
</dbReference>
<evidence type="ECO:0000256" key="6">
    <source>
        <dbReference type="SAM" id="Phobius"/>
    </source>
</evidence>
<dbReference type="PROSITE" id="PS50221">
    <property type="entry name" value="GAIN_B"/>
    <property type="match status" value="1"/>
</dbReference>
<dbReference type="Pfam" id="PF22259">
    <property type="entry name" value="GPR128_GAIN_subdomA"/>
    <property type="match status" value="1"/>
</dbReference>
<dbReference type="InterPro" id="IPR053066">
    <property type="entry name" value="ADGR_G7"/>
</dbReference>
<dbReference type="PROSITE" id="PS50262">
    <property type="entry name" value="G_PROTEIN_RECEP_F1_2"/>
    <property type="match status" value="1"/>
</dbReference>
<keyword evidence="4 6" id="KW-0472">Membrane</keyword>
<reference evidence="10 11" key="1">
    <citation type="submission" date="2019-09" db="EMBL/GenBank/DDBJ databases">
        <title>Bird 10,000 Genomes (B10K) Project - Family phase.</title>
        <authorList>
            <person name="Zhang G."/>
        </authorList>
    </citation>
    <scope>NUCLEOTIDE SEQUENCE [LARGE SCALE GENOMIC DNA]</scope>
    <source>
        <strain evidence="10">OUT-0055</strain>
        <tissue evidence="10">Blood</tissue>
    </source>
</reference>
<dbReference type="InterPro" id="IPR053986">
    <property type="entry name" value="GPR128_GAIN_subdom_B"/>
</dbReference>
<feature type="non-terminal residue" evidence="10">
    <location>
        <position position="1"/>
    </location>
</feature>
<feature type="transmembrane region" description="Helical" evidence="6">
    <location>
        <begin position="489"/>
        <end position="511"/>
    </location>
</feature>
<feature type="transmembrane region" description="Helical" evidence="6">
    <location>
        <begin position="458"/>
        <end position="477"/>
    </location>
</feature>
<dbReference type="SUPFAM" id="SSF81321">
    <property type="entry name" value="Family A G protein-coupled receptor-like"/>
    <property type="match status" value="1"/>
</dbReference>
<dbReference type="Gene3D" id="2.60.220.50">
    <property type="match status" value="1"/>
</dbReference>
<feature type="transmembrane region" description="Helical" evidence="6">
    <location>
        <begin position="594"/>
        <end position="618"/>
    </location>
</feature>
<feature type="transmembrane region" description="Helical" evidence="6">
    <location>
        <begin position="9"/>
        <end position="31"/>
    </location>
</feature>
<dbReference type="GO" id="GO:0004930">
    <property type="term" value="F:G protein-coupled receptor activity"/>
    <property type="evidence" value="ECO:0007669"/>
    <property type="project" value="InterPro"/>
</dbReference>
<dbReference type="InterPro" id="IPR000203">
    <property type="entry name" value="GPS"/>
</dbReference>
<proteinExistence type="predicted"/>
<dbReference type="PANTHER" id="PTHR47767">
    <property type="entry name" value="ADHESION G PROTEIN-COUPLED RECEPTOR G7"/>
    <property type="match status" value="1"/>
</dbReference>
<dbReference type="InterPro" id="IPR053985">
    <property type="entry name" value="GPR128_GAIN_subdom_A"/>
</dbReference>
<evidence type="ECO:0000256" key="2">
    <source>
        <dbReference type="ARBA" id="ARBA00022692"/>
    </source>
</evidence>
<dbReference type="PRINTS" id="PR00249">
    <property type="entry name" value="GPCRSECRETIN"/>
</dbReference>
<protein>
    <submittedName>
        <fullName evidence="10">AGRG7 protein</fullName>
    </submittedName>
</protein>
<evidence type="ECO:0000259" key="7">
    <source>
        <dbReference type="PROSITE" id="PS50221"/>
    </source>
</evidence>
<dbReference type="InterPro" id="IPR053984">
    <property type="entry name" value="GPR128_N"/>
</dbReference>
<feature type="non-terminal residue" evidence="10">
    <location>
        <position position="737"/>
    </location>
</feature>
<feature type="domain" description="GAIN-B" evidence="7">
    <location>
        <begin position="303"/>
        <end position="450"/>
    </location>
</feature>
<keyword evidence="2 6" id="KW-0812">Transmembrane</keyword>
<dbReference type="SMART" id="SM00303">
    <property type="entry name" value="GPS"/>
    <property type="match status" value="1"/>
</dbReference>
<dbReference type="Pfam" id="PF00002">
    <property type="entry name" value="7tm_2"/>
    <property type="match status" value="1"/>
</dbReference>
<keyword evidence="11" id="KW-1185">Reference proteome</keyword>
<comment type="caution">
    <text evidence="10">The sequence shown here is derived from an EMBL/GenBank/DDBJ whole genome shotgun (WGS) entry which is preliminary data.</text>
</comment>
<dbReference type="CDD" id="cd00054">
    <property type="entry name" value="EGF_CA"/>
    <property type="match status" value="1"/>
</dbReference>
<evidence type="ECO:0000256" key="1">
    <source>
        <dbReference type="ARBA" id="ARBA00004141"/>
    </source>
</evidence>
<feature type="transmembrane region" description="Helical" evidence="6">
    <location>
        <begin position="650"/>
        <end position="677"/>
    </location>
</feature>
<accession>A0A7L3WLW7</accession>
<sequence>MPSFHWERILVGITCCVVTVTLWALCIWQLVLRFKPGKKYTTESVVPPCFCLNGGICRDEACVCPEEWVGSLCEIVNFCEASTCRVNISEGVMKNLTFERIIVGKYGNSKEKCEPDTVNGNTSIAIRMCSREGRTPTLEAPKILNCNENLRSLVSQVEAADSSSVSAIANNTQILTSMPDQLTTQNISDAANIAVQILQKPNVSENSQVSVAVMATVSQLLDANETEFNHNNLVNVTTSLTKTMEEFSFTGNISQSNIAIQSAPLKFSSSTILFSAQRCKSVCVVGVMWIRQYIPQILMHPLPNFADKAPGYQSTKLEIQENVPGLTSDLSTEVQILFHIISNNHRRVGFVLYQNYKLFQSRIYQSRSSFSKQIVSGNIDGARTSGVEIAFSPKYNTSELQLRDHACVFWDYTVNDWSTAGCAKGRDRFLRCRCNHTTNFAVLMAFQIKYKYAKPLEYISYIGLGFSMAGLVITILFQILTRKTRKSSVTWMLVNLCFSMLIFNIIFISGIENQNAKNRSSDTTSYYQEYLPYDATSNTLLTSDMVDPPADSWCTAVAVLLHYFLLATFMWTALNSAQLYLLLLRAMKPLPGHFLVTMSVIGWGIPAVVIAITLGATYRGGRALNYRQEEFCWLAALDQNRNFSVQKPMLWSFLLPVALILLFNIIIFIKISVFVIWKKNENLTRNKKDSFMKKTIGTISVVVVLGITWTTGYFMLINHEETSLVFSYLFCILNATQ</sequence>
<organism evidence="10 11">
    <name type="scientific">Atlantisia rogersi</name>
    <name type="common">Inaccessible Island rail</name>
    <dbReference type="NCBI Taxonomy" id="2478892"/>
    <lineage>
        <taxon>Eukaryota</taxon>
        <taxon>Metazoa</taxon>
        <taxon>Chordata</taxon>
        <taxon>Craniata</taxon>
        <taxon>Vertebrata</taxon>
        <taxon>Euteleostomi</taxon>
        <taxon>Archelosauria</taxon>
        <taxon>Archosauria</taxon>
        <taxon>Dinosauria</taxon>
        <taxon>Saurischia</taxon>
        <taxon>Theropoda</taxon>
        <taxon>Coelurosauria</taxon>
        <taxon>Aves</taxon>
        <taxon>Neognathae</taxon>
        <taxon>Neoaves</taxon>
        <taxon>Gruiformes</taxon>
        <taxon>Rallidae</taxon>
        <taxon>Atlantisia</taxon>
    </lineage>
</organism>
<dbReference type="Gene3D" id="1.20.1070.10">
    <property type="entry name" value="Rhodopsin 7-helix transmembrane proteins"/>
    <property type="match status" value="1"/>
</dbReference>
<dbReference type="EMBL" id="VZUJ01079563">
    <property type="protein sequence ID" value="NXV77097.1"/>
    <property type="molecule type" value="Genomic_DNA"/>
</dbReference>
<evidence type="ECO:0000256" key="4">
    <source>
        <dbReference type="ARBA" id="ARBA00023136"/>
    </source>
</evidence>
<evidence type="ECO:0000259" key="9">
    <source>
        <dbReference type="PROSITE" id="PS50262"/>
    </source>
</evidence>
<evidence type="ECO:0000259" key="8">
    <source>
        <dbReference type="PROSITE" id="PS50261"/>
    </source>
</evidence>
<dbReference type="PROSITE" id="PS50261">
    <property type="entry name" value="G_PROTEIN_RECEP_F2_4"/>
    <property type="match status" value="1"/>
</dbReference>
<name>A0A7L3WLW7_9GRUI</name>
<feature type="transmembrane region" description="Helical" evidence="6">
    <location>
        <begin position="560"/>
        <end position="582"/>
    </location>
</feature>
<dbReference type="Proteomes" id="UP000518911">
    <property type="component" value="Unassembled WGS sequence"/>
</dbReference>
<dbReference type="Pfam" id="PF22261">
    <property type="entry name" value="GPR128_GAIN_subdom_B"/>
    <property type="match status" value="1"/>
</dbReference>
<gene>
    <name evidence="10" type="primary">Adgrg7</name>
    <name evidence="10" type="ORF">ATLROG_R00168</name>
</gene>
<dbReference type="PANTHER" id="PTHR47767:SF1">
    <property type="entry name" value="ADHESION G PROTEIN-COUPLED RECEPTOR G7"/>
    <property type="match status" value="1"/>
</dbReference>
<dbReference type="AlphaFoldDB" id="A0A7L3WLW7"/>
<dbReference type="Pfam" id="PF01825">
    <property type="entry name" value="GPS"/>
    <property type="match status" value="1"/>
</dbReference>
<evidence type="ECO:0000256" key="5">
    <source>
        <dbReference type="ARBA" id="ARBA00023157"/>
    </source>
</evidence>
<evidence type="ECO:0000313" key="11">
    <source>
        <dbReference type="Proteomes" id="UP000518911"/>
    </source>
</evidence>
<feature type="domain" description="G-protein coupled receptors family 1 profile" evidence="9">
    <location>
        <begin position="470"/>
        <end position="737"/>
    </location>
</feature>